<keyword evidence="10 11" id="KW-0472">Membrane</keyword>
<dbReference type="SUPFAM" id="SSF158472">
    <property type="entry name" value="HAMP domain-like"/>
    <property type="match status" value="1"/>
</dbReference>
<evidence type="ECO:0000313" key="14">
    <source>
        <dbReference type="EMBL" id="PRX96160.1"/>
    </source>
</evidence>
<evidence type="ECO:0000256" key="1">
    <source>
        <dbReference type="ARBA" id="ARBA00000085"/>
    </source>
</evidence>
<dbReference type="InterPro" id="IPR003661">
    <property type="entry name" value="HisK_dim/P_dom"/>
</dbReference>
<evidence type="ECO:0000256" key="7">
    <source>
        <dbReference type="ARBA" id="ARBA00022777"/>
    </source>
</evidence>
<keyword evidence="4" id="KW-0597">Phosphoprotein</keyword>
<dbReference type="InterPro" id="IPR050428">
    <property type="entry name" value="TCS_sensor_his_kinase"/>
</dbReference>
<evidence type="ECO:0000313" key="15">
    <source>
        <dbReference type="Proteomes" id="UP000237846"/>
    </source>
</evidence>
<evidence type="ECO:0000256" key="2">
    <source>
        <dbReference type="ARBA" id="ARBA00004236"/>
    </source>
</evidence>
<dbReference type="AlphaFoldDB" id="A0A2T0PX91"/>
<dbReference type="InterPro" id="IPR036890">
    <property type="entry name" value="HATPase_C_sf"/>
</dbReference>
<dbReference type="PANTHER" id="PTHR45436:SF5">
    <property type="entry name" value="SENSOR HISTIDINE KINASE TRCS"/>
    <property type="match status" value="1"/>
</dbReference>
<evidence type="ECO:0000256" key="6">
    <source>
        <dbReference type="ARBA" id="ARBA00022692"/>
    </source>
</evidence>
<dbReference type="SUPFAM" id="SSF47384">
    <property type="entry name" value="Homodimeric domain of signal transducing histidine kinase"/>
    <property type="match status" value="1"/>
</dbReference>
<dbReference type="EC" id="2.7.13.3" evidence="3"/>
<dbReference type="GO" id="GO:0005886">
    <property type="term" value="C:plasma membrane"/>
    <property type="evidence" value="ECO:0007669"/>
    <property type="project" value="UniProtKB-SubCell"/>
</dbReference>
<feature type="transmembrane region" description="Helical" evidence="11">
    <location>
        <begin position="171"/>
        <end position="196"/>
    </location>
</feature>
<dbReference type="Gene3D" id="1.10.287.130">
    <property type="match status" value="1"/>
</dbReference>
<comment type="caution">
    <text evidence="14">The sequence shown here is derived from an EMBL/GenBank/DDBJ whole genome shotgun (WGS) entry which is preliminary data.</text>
</comment>
<keyword evidence="15" id="KW-1185">Reference proteome</keyword>
<evidence type="ECO:0000256" key="11">
    <source>
        <dbReference type="SAM" id="Phobius"/>
    </source>
</evidence>
<reference evidence="14 15" key="1">
    <citation type="submission" date="2018-03" db="EMBL/GenBank/DDBJ databases">
        <title>Genomic Encyclopedia of Archaeal and Bacterial Type Strains, Phase II (KMG-II): from individual species to whole genera.</title>
        <authorList>
            <person name="Goeker M."/>
        </authorList>
    </citation>
    <scope>NUCLEOTIDE SEQUENCE [LARGE SCALE GENOMIC DNA]</scope>
    <source>
        <strain evidence="14 15">DSM 45601</strain>
    </source>
</reference>
<evidence type="ECO:0000256" key="5">
    <source>
        <dbReference type="ARBA" id="ARBA00022679"/>
    </source>
</evidence>
<organism evidence="14 15">
    <name type="scientific">Allonocardiopsis opalescens</name>
    <dbReference type="NCBI Taxonomy" id="1144618"/>
    <lineage>
        <taxon>Bacteria</taxon>
        <taxon>Bacillati</taxon>
        <taxon>Actinomycetota</taxon>
        <taxon>Actinomycetes</taxon>
        <taxon>Streptosporangiales</taxon>
        <taxon>Allonocardiopsis</taxon>
    </lineage>
</organism>
<evidence type="ECO:0000259" key="12">
    <source>
        <dbReference type="PROSITE" id="PS50109"/>
    </source>
</evidence>
<dbReference type="PRINTS" id="PR00344">
    <property type="entry name" value="BCTRLSENSOR"/>
</dbReference>
<dbReference type="RefSeq" id="WP_211303101.1">
    <property type="nucleotide sequence ID" value="NZ_PVZC01000008.1"/>
</dbReference>
<accession>A0A2T0PX91</accession>
<feature type="domain" description="HAMP" evidence="13">
    <location>
        <begin position="192"/>
        <end position="245"/>
    </location>
</feature>
<sequence length="473" mass="50854">MSARARIVGWMLLLVGLALAVAVVATWLVLLVRLTDQVNAELANEAAELRNYAASARDPDTGGRPDDVAQLFDSFMAINVPDRDEVFLAVIDGEIHRQSPPENDGLGVDAALLRAVAGRETPFRGELDSPAGQVRYAVVPVRVEGDERAGAWVVAILHERQQREVDEVIRVLGITAFGALLLATVAGWLVAGRVLAPIRMVRRTADQIGDSADLSRRLDVTGDDDVAELARTFNRMLDRLEAAFAAQRQFADDAGHELRTPITVVRGHLELMGDDPAERAQTVALVTEELDRMSRIVADLLVLARAGHPDFLNLGDVELADLTVSVAAKARALGDRTWRVAEIAEGHIRADEQRLTQALMQFASNAVAHTGPGDRIEFGSALMDGKAVLWVRDSGPGVPEADRERIFERFVRAGEHRHEGTGLGLAIVRSIARAHGGDTHVEAPPDGGACFVLALPGPDADGGGRPPAPEETP</sequence>
<dbReference type="InterPro" id="IPR004358">
    <property type="entry name" value="Sig_transdc_His_kin-like_C"/>
</dbReference>
<dbReference type="SMART" id="SM00304">
    <property type="entry name" value="HAMP"/>
    <property type="match status" value="1"/>
</dbReference>
<evidence type="ECO:0000256" key="4">
    <source>
        <dbReference type="ARBA" id="ARBA00022553"/>
    </source>
</evidence>
<dbReference type="GO" id="GO:0000155">
    <property type="term" value="F:phosphorelay sensor kinase activity"/>
    <property type="evidence" value="ECO:0007669"/>
    <property type="project" value="InterPro"/>
</dbReference>
<dbReference type="InterPro" id="IPR005467">
    <property type="entry name" value="His_kinase_dom"/>
</dbReference>
<dbReference type="CDD" id="cd00082">
    <property type="entry name" value="HisKA"/>
    <property type="match status" value="1"/>
</dbReference>
<dbReference type="PROSITE" id="PS50109">
    <property type="entry name" value="HIS_KIN"/>
    <property type="match status" value="1"/>
</dbReference>
<dbReference type="CDD" id="cd06225">
    <property type="entry name" value="HAMP"/>
    <property type="match status" value="1"/>
</dbReference>
<keyword evidence="7 14" id="KW-0418">Kinase</keyword>
<name>A0A2T0PX91_9ACTN</name>
<evidence type="ECO:0000256" key="9">
    <source>
        <dbReference type="ARBA" id="ARBA00023012"/>
    </source>
</evidence>
<dbReference type="PANTHER" id="PTHR45436">
    <property type="entry name" value="SENSOR HISTIDINE KINASE YKOH"/>
    <property type="match status" value="1"/>
</dbReference>
<dbReference type="SUPFAM" id="SSF55874">
    <property type="entry name" value="ATPase domain of HSP90 chaperone/DNA topoisomerase II/histidine kinase"/>
    <property type="match status" value="1"/>
</dbReference>
<dbReference type="Pfam" id="PF02518">
    <property type="entry name" value="HATPase_c"/>
    <property type="match status" value="1"/>
</dbReference>
<dbReference type="InterPro" id="IPR003660">
    <property type="entry name" value="HAMP_dom"/>
</dbReference>
<dbReference type="Gene3D" id="6.10.340.10">
    <property type="match status" value="1"/>
</dbReference>
<keyword evidence="6 11" id="KW-0812">Transmembrane</keyword>
<feature type="domain" description="Histidine kinase" evidence="12">
    <location>
        <begin position="253"/>
        <end position="459"/>
    </location>
</feature>
<dbReference type="InterPro" id="IPR036097">
    <property type="entry name" value="HisK_dim/P_sf"/>
</dbReference>
<evidence type="ECO:0000256" key="8">
    <source>
        <dbReference type="ARBA" id="ARBA00022989"/>
    </source>
</evidence>
<dbReference type="SMART" id="SM00388">
    <property type="entry name" value="HisKA"/>
    <property type="match status" value="1"/>
</dbReference>
<comment type="subcellular location">
    <subcellularLocation>
        <location evidence="2">Cell membrane</location>
    </subcellularLocation>
</comment>
<dbReference type="PROSITE" id="PS50885">
    <property type="entry name" value="HAMP"/>
    <property type="match status" value="1"/>
</dbReference>
<dbReference type="SMART" id="SM00387">
    <property type="entry name" value="HATPase_c"/>
    <property type="match status" value="1"/>
</dbReference>
<evidence type="ECO:0000259" key="13">
    <source>
        <dbReference type="PROSITE" id="PS50885"/>
    </source>
</evidence>
<keyword evidence="9" id="KW-0902">Two-component regulatory system</keyword>
<dbReference type="CDD" id="cd00075">
    <property type="entry name" value="HATPase"/>
    <property type="match status" value="1"/>
</dbReference>
<dbReference type="FunFam" id="1.10.287.130:FF:000001">
    <property type="entry name" value="Two-component sensor histidine kinase"/>
    <property type="match status" value="1"/>
</dbReference>
<keyword evidence="5" id="KW-0808">Transferase</keyword>
<dbReference type="Pfam" id="PF00512">
    <property type="entry name" value="HisKA"/>
    <property type="match status" value="1"/>
</dbReference>
<keyword evidence="8 11" id="KW-1133">Transmembrane helix</keyword>
<proteinExistence type="predicted"/>
<protein>
    <recommendedName>
        <fullName evidence="3">histidine kinase</fullName>
        <ecNumber evidence="3">2.7.13.3</ecNumber>
    </recommendedName>
</protein>
<gene>
    <name evidence="14" type="ORF">CLV72_108166</name>
</gene>
<dbReference type="Proteomes" id="UP000237846">
    <property type="component" value="Unassembled WGS sequence"/>
</dbReference>
<comment type="catalytic activity">
    <reaction evidence="1">
        <text>ATP + protein L-histidine = ADP + protein N-phospho-L-histidine.</text>
        <dbReference type="EC" id="2.7.13.3"/>
    </reaction>
</comment>
<dbReference type="Gene3D" id="3.30.565.10">
    <property type="entry name" value="Histidine kinase-like ATPase, C-terminal domain"/>
    <property type="match status" value="1"/>
</dbReference>
<feature type="transmembrane region" description="Helical" evidence="11">
    <location>
        <begin position="7"/>
        <end position="30"/>
    </location>
</feature>
<dbReference type="InterPro" id="IPR003594">
    <property type="entry name" value="HATPase_dom"/>
</dbReference>
<dbReference type="Pfam" id="PF00672">
    <property type="entry name" value="HAMP"/>
    <property type="match status" value="1"/>
</dbReference>
<evidence type="ECO:0000256" key="10">
    <source>
        <dbReference type="ARBA" id="ARBA00023136"/>
    </source>
</evidence>
<dbReference type="EMBL" id="PVZC01000008">
    <property type="protein sequence ID" value="PRX96160.1"/>
    <property type="molecule type" value="Genomic_DNA"/>
</dbReference>
<evidence type="ECO:0000256" key="3">
    <source>
        <dbReference type="ARBA" id="ARBA00012438"/>
    </source>
</evidence>